<comment type="caution">
    <text evidence="6">The sequence shown here is derived from an EMBL/GenBank/DDBJ whole genome shotgun (WGS) entry which is preliminary data.</text>
</comment>
<evidence type="ECO:0000256" key="3">
    <source>
        <dbReference type="ARBA" id="ARBA00022989"/>
    </source>
</evidence>
<dbReference type="PANTHER" id="PTHR12483">
    <property type="entry name" value="SOLUTE CARRIER FAMILY 31 COPPER TRANSPORTERS"/>
    <property type="match status" value="1"/>
</dbReference>
<name>A0A367J332_RHIST</name>
<sequence>MDMSSSSTTSDSSMDSMSDMGTFHWATSGDGLWINSWIPESEGAYIGACFGILIMSILSRGLPALEAYITAWRALRDERIQRNQLDIDIKQDIEKPSTPTLYPSIPRLPIVPAFSWKGDTLRSFLSAFSAFISYLLMMVVMTGNGGFFFVIIGGIFIGEMAFGRFKSLGGVANEHGH</sequence>
<evidence type="ECO:0000256" key="4">
    <source>
        <dbReference type="ARBA" id="ARBA00023136"/>
    </source>
</evidence>
<keyword evidence="5" id="KW-0406">Ion transport</keyword>
<keyword evidence="5" id="KW-0186">Copper</keyword>
<keyword evidence="7" id="KW-1185">Reference proteome</keyword>
<evidence type="ECO:0000256" key="5">
    <source>
        <dbReference type="RuleBase" id="RU367022"/>
    </source>
</evidence>
<dbReference type="Pfam" id="PF04145">
    <property type="entry name" value="Ctr"/>
    <property type="match status" value="1"/>
</dbReference>
<evidence type="ECO:0000256" key="2">
    <source>
        <dbReference type="ARBA" id="ARBA00022692"/>
    </source>
</evidence>
<keyword evidence="2" id="KW-0812">Transmembrane</keyword>
<accession>A0A367J332</accession>
<evidence type="ECO:0000313" key="6">
    <source>
        <dbReference type="EMBL" id="RCH84326.1"/>
    </source>
</evidence>
<dbReference type="PANTHER" id="PTHR12483:SF27">
    <property type="entry name" value="COPPER TRANSPORT PROTEIN CTR1"/>
    <property type="match status" value="1"/>
</dbReference>
<evidence type="ECO:0000313" key="7">
    <source>
        <dbReference type="Proteomes" id="UP000253551"/>
    </source>
</evidence>
<dbReference type="GO" id="GO:0005886">
    <property type="term" value="C:plasma membrane"/>
    <property type="evidence" value="ECO:0007669"/>
    <property type="project" value="TreeGrafter"/>
</dbReference>
<dbReference type="GO" id="GO:0005375">
    <property type="term" value="F:copper ion transmembrane transporter activity"/>
    <property type="evidence" value="ECO:0007669"/>
    <property type="project" value="UniProtKB-UniRule"/>
</dbReference>
<comment type="subcellular location">
    <subcellularLocation>
        <location evidence="1 5">Membrane</location>
        <topology evidence="1 5">Multi-pass membrane protein</topology>
    </subcellularLocation>
</comment>
<dbReference type="AlphaFoldDB" id="A0A367J332"/>
<dbReference type="InterPro" id="IPR007274">
    <property type="entry name" value="Cop_transporter"/>
</dbReference>
<protein>
    <recommendedName>
        <fullName evidence="5">Copper transport protein</fullName>
    </recommendedName>
</protein>
<organism evidence="6 7">
    <name type="scientific">Rhizopus stolonifer</name>
    <name type="common">Rhizopus nigricans</name>
    <dbReference type="NCBI Taxonomy" id="4846"/>
    <lineage>
        <taxon>Eukaryota</taxon>
        <taxon>Fungi</taxon>
        <taxon>Fungi incertae sedis</taxon>
        <taxon>Mucoromycota</taxon>
        <taxon>Mucoromycotina</taxon>
        <taxon>Mucoromycetes</taxon>
        <taxon>Mucorales</taxon>
        <taxon>Mucorineae</taxon>
        <taxon>Rhizopodaceae</taxon>
        <taxon>Rhizopus</taxon>
    </lineage>
</organism>
<dbReference type="EMBL" id="PJQM01004475">
    <property type="protein sequence ID" value="RCH84326.1"/>
    <property type="molecule type" value="Genomic_DNA"/>
</dbReference>
<dbReference type="OrthoDB" id="73901at2759"/>
<evidence type="ECO:0000256" key="1">
    <source>
        <dbReference type="ARBA" id="ARBA00004141"/>
    </source>
</evidence>
<keyword evidence="3" id="KW-1133">Transmembrane helix</keyword>
<reference evidence="6 7" key="1">
    <citation type="journal article" date="2018" name="G3 (Bethesda)">
        <title>Phylogenetic and Phylogenomic Definition of Rhizopus Species.</title>
        <authorList>
            <person name="Gryganskyi A.P."/>
            <person name="Golan J."/>
            <person name="Dolatabadi S."/>
            <person name="Mondo S."/>
            <person name="Robb S."/>
            <person name="Idnurm A."/>
            <person name="Muszewska A."/>
            <person name="Steczkiewicz K."/>
            <person name="Masonjones S."/>
            <person name="Liao H.L."/>
            <person name="Gajdeczka M.T."/>
            <person name="Anike F."/>
            <person name="Vuek A."/>
            <person name="Anishchenko I.M."/>
            <person name="Voigt K."/>
            <person name="de Hoog G.S."/>
            <person name="Smith M.E."/>
            <person name="Heitman J."/>
            <person name="Vilgalys R."/>
            <person name="Stajich J.E."/>
        </authorList>
    </citation>
    <scope>NUCLEOTIDE SEQUENCE [LARGE SCALE GENOMIC DNA]</scope>
    <source>
        <strain evidence="6 7">LSU 92-RS-03</strain>
    </source>
</reference>
<dbReference type="STRING" id="4846.A0A367J332"/>
<gene>
    <name evidence="6" type="ORF">CU098_008005</name>
</gene>
<keyword evidence="5" id="KW-0813">Transport</keyword>
<comment type="similarity">
    <text evidence="5">Belongs to the copper transporter (Ctr) (TC 1.A.56) family. SLC31A subfamily.</text>
</comment>
<keyword evidence="4 5" id="KW-0472">Membrane</keyword>
<dbReference type="Proteomes" id="UP000253551">
    <property type="component" value="Unassembled WGS sequence"/>
</dbReference>
<keyword evidence="5" id="KW-0187">Copper transport</keyword>
<proteinExistence type="inferred from homology"/>